<dbReference type="InterPro" id="IPR011214">
    <property type="entry name" value="UCP020967"/>
</dbReference>
<dbReference type="EMBL" id="CYXT01000023">
    <property type="protein sequence ID" value="CUN11151.1"/>
    <property type="molecule type" value="Genomic_DNA"/>
</dbReference>
<organism evidence="3 4">
    <name type="scientific">Anaerostipes hadrus</name>
    <dbReference type="NCBI Taxonomy" id="649756"/>
    <lineage>
        <taxon>Bacteria</taxon>
        <taxon>Bacillati</taxon>
        <taxon>Bacillota</taxon>
        <taxon>Clostridia</taxon>
        <taxon>Lachnospirales</taxon>
        <taxon>Lachnospiraceae</taxon>
        <taxon>Anaerostipes</taxon>
    </lineage>
</organism>
<dbReference type="InterPro" id="IPR041688">
    <property type="entry name" value="PRTase_2"/>
</dbReference>
<dbReference type="PIRSF" id="PIRSF020967">
    <property type="entry name" value="UCP020967"/>
    <property type="match status" value="1"/>
</dbReference>
<evidence type="ECO:0000259" key="2">
    <source>
        <dbReference type="Pfam" id="PF15609"/>
    </source>
</evidence>
<dbReference type="Gene3D" id="3.40.50.2020">
    <property type="match status" value="1"/>
</dbReference>
<dbReference type="RefSeq" id="WP_055259515.1">
    <property type="nucleotide sequence ID" value="NZ_CYXT01000023.1"/>
</dbReference>
<dbReference type="InterPro" id="IPR022537">
    <property type="entry name" value="TRSP_dom"/>
</dbReference>
<evidence type="ECO:0000259" key="1">
    <source>
        <dbReference type="Pfam" id="PF12500"/>
    </source>
</evidence>
<protein>
    <submittedName>
        <fullName evidence="3">Protein of uncharacterized function (DUF3706)</fullName>
    </submittedName>
</protein>
<dbReference type="CDD" id="cd06223">
    <property type="entry name" value="PRTases_typeI"/>
    <property type="match status" value="1"/>
</dbReference>
<proteinExistence type="predicted"/>
<name>A0A173U894_ANAHA</name>
<dbReference type="Pfam" id="PF12500">
    <property type="entry name" value="TRSP"/>
    <property type="match status" value="1"/>
</dbReference>
<dbReference type="Proteomes" id="UP000095598">
    <property type="component" value="Unassembled WGS sequence"/>
</dbReference>
<feature type="domain" description="Orotate phosphoribosyltransferase-like" evidence="2">
    <location>
        <begin position="18"/>
        <end position="198"/>
    </location>
</feature>
<evidence type="ECO:0000313" key="4">
    <source>
        <dbReference type="Proteomes" id="UP000095598"/>
    </source>
</evidence>
<dbReference type="InterPro" id="IPR000836">
    <property type="entry name" value="PRTase_dom"/>
</dbReference>
<gene>
    <name evidence="3" type="ORF">ERS852425_02694</name>
</gene>
<sequence length="376" mass="43908">MKYKILKKDPMFRNDKDLFQLGRRDGNTKRNFLFLSKWIGKHLECKPSDFTKIVTELSKKINTDSLQNAMCIGFAETATGIGMAIADQLMLPYISTTREIYAEEHITFTEDHSHAKDHFIYDVDKLGEKDCFILIDDEITTGNSLKNMINILNQETLVTDYKVLSILNWMSKEKKDSFIKQMNEMGIQISFYALAEGEILEEDPYIYCNDREDLHVSYPDPCVYYEKEDYHLSPVTGRHYLDDCMDFDHIDMHAFSVACEIDKILEPTMKNILILGHGENIYFPYSVANSLARFRHSKKVTFKTTSRTPIYVDGKVIRSRKRFKDNHNITYHIYNIEEMEKHDVVIFLSEAKNIEEIEVPKLTNNMIHFLLKKKGA</sequence>
<feature type="domain" description="TRSP" evidence="1">
    <location>
        <begin position="236"/>
        <end position="357"/>
    </location>
</feature>
<dbReference type="AlphaFoldDB" id="A0A173U894"/>
<evidence type="ECO:0000313" key="3">
    <source>
        <dbReference type="EMBL" id="CUN11151.1"/>
    </source>
</evidence>
<accession>A0A173U894</accession>
<reference evidence="3 4" key="1">
    <citation type="submission" date="2015-09" db="EMBL/GenBank/DDBJ databases">
        <authorList>
            <consortium name="Pathogen Informatics"/>
        </authorList>
    </citation>
    <scope>NUCLEOTIDE SEQUENCE [LARGE SCALE GENOMIC DNA]</scope>
    <source>
        <strain evidence="3 4">2789STDY5608868</strain>
    </source>
</reference>
<dbReference type="SUPFAM" id="SSF53271">
    <property type="entry name" value="PRTase-like"/>
    <property type="match status" value="1"/>
</dbReference>
<dbReference type="Pfam" id="PF15609">
    <property type="entry name" value="PRTase_2"/>
    <property type="match status" value="1"/>
</dbReference>
<dbReference type="InterPro" id="IPR029057">
    <property type="entry name" value="PRTase-like"/>
</dbReference>